<organism evidence="9">
    <name type="scientific">Octopus bimaculoides</name>
    <name type="common">California two-spotted octopus</name>
    <dbReference type="NCBI Taxonomy" id="37653"/>
    <lineage>
        <taxon>Eukaryota</taxon>
        <taxon>Metazoa</taxon>
        <taxon>Spiralia</taxon>
        <taxon>Lophotrochozoa</taxon>
        <taxon>Mollusca</taxon>
        <taxon>Cephalopoda</taxon>
        <taxon>Coleoidea</taxon>
        <taxon>Octopodiformes</taxon>
        <taxon>Octopoda</taxon>
        <taxon>Incirrata</taxon>
        <taxon>Octopodidae</taxon>
        <taxon>Octopus</taxon>
    </lineage>
</organism>
<dbReference type="GO" id="GO:0016757">
    <property type="term" value="F:glycosyltransferase activity"/>
    <property type="evidence" value="ECO:0007669"/>
    <property type="project" value="UniProtKB-UniRule"/>
</dbReference>
<evidence type="ECO:0000313" key="9">
    <source>
        <dbReference type="EMBL" id="KOF91979.1"/>
    </source>
</evidence>
<evidence type="ECO:0000256" key="1">
    <source>
        <dbReference type="ARBA" id="ARBA00004167"/>
    </source>
</evidence>
<reference evidence="9" key="1">
    <citation type="submission" date="2015-07" db="EMBL/GenBank/DDBJ databases">
        <title>MeaNS - Measles Nucleotide Surveillance Program.</title>
        <authorList>
            <person name="Tran T."/>
            <person name="Druce J."/>
        </authorList>
    </citation>
    <scope>NUCLEOTIDE SEQUENCE</scope>
    <source>
        <strain evidence="9">UCB-OBI-ISO-001</strain>
        <tissue evidence="9">Gonad</tissue>
    </source>
</reference>
<dbReference type="OrthoDB" id="6042617at2759"/>
<sequence length="492" mass="57566">MPVLTMSRVPVIKSKSIGSKHSQLIDEEENLCGIELNGLYKKITKKISRFSKKARKRLQKWKAGEKTKRKRRGTTAFVVSWILIYIIIQTCKLLSSTDYLVCLAKLNRTLIRPHNVHSWQSIHDRRRDVLLYSAHYRPLGDSRAVHILAVGTGIPQELICLLWYADSFFPDVIKATTLNHDVDEVKKGRIVEQFFFTCACNSTQPPIYVSLTGPRCSVPTTFLQVQVPQKEEPVKEFGICMSSTNVNVHPYHIIEWMEAHQMFGIDEITLYYHTFSSNMSRVLNQYQKDGFVRLNYVSVPRRYGFWSDFKIISSLSLNDCMWKNMYRYHYIFILLNFDEIVIPRIHNNYSALLDYVDRTEGLVVPATSYLFQNTVFNLCAADTKDPAFSNFLRYLKRDPPSEEMRDFRSLVNPRYCLSLFTHYCHSFVSVEAMPWTVKVHQHVALTHHYHNVNKKKVNCDNMKKNLAVDRTVDRFRKPLSKRCENRIMQHKL</sequence>
<protein>
    <recommendedName>
        <fullName evidence="8">Glycosyltransferase family 92 protein</fullName>
        <ecNumber evidence="8">2.4.1.-</ecNumber>
    </recommendedName>
</protein>
<dbReference type="PANTHER" id="PTHR21461">
    <property type="entry name" value="GLYCOSYLTRANSFERASE FAMILY 92 PROTEIN"/>
    <property type="match status" value="1"/>
</dbReference>
<dbReference type="EC" id="2.4.1.-" evidence="8"/>
<proteinExistence type="inferred from homology"/>
<evidence type="ECO:0000256" key="8">
    <source>
        <dbReference type="RuleBase" id="RU366017"/>
    </source>
</evidence>
<keyword evidence="3 8" id="KW-0328">Glycosyltransferase</keyword>
<dbReference type="PANTHER" id="PTHR21461:SF69">
    <property type="entry name" value="GLYCOSYLTRANSFERASE FAMILY 92 PROTEIN"/>
    <property type="match status" value="1"/>
</dbReference>
<dbReference type="Pfam" id="PF01697">
    <property type="entry name" value="Glyco_transf_92"/>
    <property type="match status" value="1"/>
</dbReference>
<evidence type="ECO:0000256" key="4">
    <source>
        <dbReference type="ARBA" id="ARBA00022679"/>
    </source>
</evidence>
<evidence type="ECO:0000256" key="3">
    <source>
        <dbReference type="ARBA" id="ARBA00022676"/>
    </source>
</evidence>
<dbReference type="GO" id="GO:0016020">
    <property type="term" value="C:membrane"/>
    <property type="evidence" value="ECO:0007669"/>
    <property type="project" value="UniProtKB-SubCell"/>
</dbReference>
<dbReference type="AlphaFoldDB" id="A0A0L8HS13"/>
<evidence type="ECO:0000256" key="7">
    <source>
        <dbReference type="ARBA" id="ARBA00023136"/>
    </source>
</evidence>
<evidence type="ECO:0000256" key="2">
    <source>
        <dbReference type="ARBA" id="ARBA00007647"/>
    </source>
</evidence>
<keyword evidence="6" id="KW-1133">Transmembrane helix</keyword>
<evidence type="ECO:0000256" key="5">
    <source>
        <dbReference type="ARBA" id="ARBA00022692"/>
    </source>
</evidence>
<comment type="similarity">
    <text evidence="2 8">Belongs to the glycosyltransferase 92 family.</text>
</comment>
<dbReference type="GO" id="GO:0005737">
    <property type="term" value="C:cytoplasm"/>
    <property type="evidence" value="ECO:0007669"/>
    <property type="project" value="TreeGrafter"/>
</dbReference>
<gene>
    <name evidence="9" type="ORF">OCBIM_22007619mg</name>
</gene>
<dbReference type="InterPro" id="IPR008166">
    <property type="entry name" value="Glyco_transf_92"/>
</dbReference>
<accession>A0A0L8HS13</accession>
<comment type="subcellular location">
    <subcellularLocation>
        <location evidence="1">Membrane</location>
        <topology evidence="1">Single-pass membrane protein</topology>
    </subcellularLocation>
</comment>
<dbReference type="EMBL" id="KQ417438">
    <property type="protein sequence ID" value="KOF91979.1"/>
    <property type="molecule type" value="Genomic_DNA"/>
</dbReference>
<evidence type="ECO:0000256" key="6">
    <source>
        <dbReference type="ARBA" id="ARBA00022989"/>
    </source>
</evidence>
<keyword evidence="4 8" id="KW-0808">Transferase</keyword>
<keyword evidence="5" id="KW-0812">Transmembrane</keyword>
<name>A0A0L8HS13_OCTBM</name>
<keyword evidence="7" id="KW-0472">Membrane</keyword>